<protein>
    <submittedName>
        <fullName evidence="1">YgiT-type zinc finger protein</fullName>
    </submittedName>
</protein>
<gene>
    <name evidence="1" type="ORF">HX829_10265</name>
</gene>
<dbReference type="Proteomes" id="UP000582981">
    <property type="component" value="Unassembled WGS sequence"/>
</dbReference>
<proteinExistence type="predicted"/>
<accession>A0A7Y7WCJ1</accession>
<evidence type="ECO:0000313" key="2">
    <source>
        <dbReference type="Proteomes" id="UP000582981"/>
    </source>
</evidence>
<dbReference type="AlphaFoldDB" id="A0A7Y7WCJ1"/>
<name>A0A7Y7WCJ1_9PSED</name>
<reference evidence="1 2" key="1">
    <citation type="submission" date="2020-04" db="EMBL/GenBank/DDBJ databases">
        <title>Molecular characterization of pseudomonads from Agaricus bisporus reveal novel blotch 2 pathogens in Western Europe.</title>
        <authorList>
            <person name="Taparia T."/>
            <person name="Krijger M."/>
            <person name="Haynes E."/>
            <person name="Elpinstone J.G."/>
            <person name="Noble R."/>
            <person name="Van Der Wolf J."/>
        </authorList>
    </citation>
    <scope>NUCLEOTIDE SEQUENCE [LARGE SCALE GENOMIC DNA]</scope>
    <source>
        <strain evidence="1 2">F1001</strain>
    </source>
</reference>
<dbReference type="InterPro" id="IPR022453">
    <property type="entry name" value="Znf_MqsA-type"/>
</dbReference>
<dbReference type="RefSeq" id="WP_100941824.1">
    <property type="nucleotide sequence ID" value="NZ_JACAPU010000013.1"/>
</dbReference>
<dbReference type="EMBL" id="JACAPU010000013">
    <property type="protein sequence ID" value="NWB46878.1"/>
    <property type="molecule type" value="Genomic_DNA"/>
</dbReference>
<organism evidence="1 2">
    <name type="scientific">Pseudomonas gingeri</name>
    <dbReference type="NCBI Taxonomy" id="117681"/>
    <lineage>
        <taxon>Bacteria</taxon>
        <taxon>Pseudomonadati</taxon>
        <taxon>Pseudomonadota</taxon>
        <taxon>Gammaproteobacteria</taxon>
        <taxon>Pseudomonadales</taxon>
        <taxon>Pseudomonadaceae</taxon>
        <taxon>Pseudomonas</taxon>
    </lineage>
</organism>
<sequence>MKRQDCVSCGTSNVMYRFEDRDVEIDLKALRASVPLLSGWQCEACSEIELDPESAQRYSDVSDELVYSLRRPLDRYPLT</sequence>
<dbReference type="NCBIfam" id="TIGR03831">
    <property type="entry name" value="YgiT_finger"/>
    <property type="match status" value="1"/>
</dbReference>
<evidence type="ECO:0000313" key="1">
    <source>
        <dbReference type="EMBL" id="NWB46878.1"/>
    </source>
</evidence>
<comment type="caution">
    <text evidence="1">The sequence shown here is derived from an EMBL/GenBank/DDBJ whole genome shotgun (WGS) entry which is preliminary data.</text>
</comment>
<dbReference type="Gene3D" id="3.10.20.860">
    <property type="match status" value="1"/>
</dbReference>